<protein>
    <submittedName>
        <fullName evidence="1">Uncharacterized protein</fullName>
    </submittedName>
</protein>
<name>A0A0W8F3C6_9ZZZZ</name>
<comment type="caution">
    <text evidence="1">The sequence shown here is derived from an EMBL/GenBank/DDBJ whole genome shotgun (WGS) entry which is preliminary data.</text>
</comment>
<gene>
    <name evidence="1" type="ORF">ASZ90_015026</name>
</gene>
<sequence length="63" mass="6927">MHELPDDLIEDGTRGLMEAASRLGLTVRKMPKFIDPVECCRDGRCVAGPEYRSTVSLDSGPHP</sequence>
<reference evidence="1" key="1">
    <citation type="journal article" date="2015" name="Proc. Natl. Acad. Sci. U.S.A.">
        <title>Networks of energetic and metabolic interactions define dynamics in microbial communities.</title>
        <authorList>
            <person name="Embree M."/>
            <person name="Liu J.K."/>
            <person name="Al-Bassam M.M."/>
            <person name="Zengler K."/>
        </authorList>
    </citation>
    <scope>NUCLEOTIDE SEQUENCE</scope>
</reference>
<evidence type="ECO:0000313" key="1">
    <source>
        <dbReference type="EMBL" id="KUG15309.1"/>
    </source>
</evidence>
<accession>A0A0W8F3C6</accession>
<proteinExistence type="predicted"/>
<organism evidence="1">
    <name type="scientific">hydrocarbon metagenome</name>
    <dbReference type="NCBI Taxonomy" id="938273"/>
    <lineage>
        <taxon>unclassified sequences</taxon>
        <taxon>metagenomes</taxon>
        <taxon>ecological metagenomes</taxon>
    </lineage>
</organism>
<dbReference type="EMBL" id="LNQE01001566">
    <property type="protein sequence ID" value="KUG15309.1"/>
    <property type="molecule type" value="Genomic_DNA"/>
</dbReference>
<dbReference type="AlphaFoldDB" id="A0A0W8F3C6"/>